<feature type="region of interest" description="Disordered" evidence="1">
    <location>
        <begin position="1"/>
        <end position="23"/>
    </location>
</feature>
<dbReference type="EMBL" id="FRCS01000010">
    <property type="protein sequence ID" value="SHN44082.1"/>
    <property type="molecule type" value="Genomic_DNA"/>
</dbReference>
<organism evidence="2 3">
    <name type="scientific">Cryptosporangium aurantiacum</name>
    <dbReference type="NCBI Taxonomy" id="134849"/>
    <lineage>
        <taxon>Bacteria</taxon>
        <taxon>Bacillati</taxon>
        <taxon>Actinomycetota</taxon>
        <taxon>Actinomycetes</taxon>
        <taxon>Cryptosporangiales</taxon>
        <taxon>Cryptosporangiaceae</taxon>
        <taxon>Cryptosporangium</taxon>
    </lineage>
</organism>
<reference evidence="2 3" key="1">
    <citation type="submission" date="2016-11" db="EMBL/GenBank/DDBJ databases">
        <authorList>
            <person name="Jaros S."/>
            <person name="Januszkiewicz K."/>
            <person name="Wedrychowicz H."/>
        </authorList>
    </citation>
    <scope>NUCLEOTIDE SEQUENCE [LARGE SCALE GENOMIC DNA]</scope>
    <source>
        <strain evidence="2 3">DSM 46144</strain>
    </source>
</reference>
<dbReference type="Proteomes" id="UP000184440">
    <property type="component" value="Unassembled WGS sequence"/>
</dbReference>
<sequence length="120" mass="13114">MSTFWSGAPGGHDPHDGYRPFGRVLPDPSEALQPFLKPGWLTQRSSARRWMVYGPQRQTGPSTDSAVLAGELVWISDHQWGVQPVGESLAWGRSFTTAVAALDALVAWWNHGGPDCEPTT</sequence>
<dbReference type="STRING" id="134849.SAMN05443668_11049"/>
<gene>
    <name evidence="2" type="ORF">SAMN05443668_11049</name>
</gene>
<evidence type="ECO:0000313" key="2">
    <source>
        <dbReference type="EMBL" id="SHN44082.1"/>
    </source>
</evidence>
<dbReference type="AlphaFoldDB" id="A0A1M7RD57"/>
<dbReference type="RefSeq" id="WP_073261090.1">
    <property type="nucleotide sequence ID" value="NZ_FRCS01000010.1"/>
</dbReference>
<evidence type="ECO:0000256" key="1">
    <source>
        <dbReference type="SAM" id="MobiDB-lite"/>
    </source>
</evidence>
<name>A0A1M7RD57_9ACTN</name>
<accession>A0A1M7RD57</accession>
<evidence type="ECO:0000313" key="3">
    <source>
        <dbReference type="Proteomes" id="UP000184440"/>
    </source>
</evidence>
<keyword evidence="3" id="KW-1185">Reference proteome</keyword>
<proteinExistence type="predicted"/>
<protein>
    <submittedName>
        <fullName evidence="2">Uncharacterized protein</fullName>
    </submittedName>
</protein>